<feature type="transmembrane region" description="Helical" evidence="7">
    <location>
        <begin position="33"/>
        <end position="51"/>
    </location>
</feature>
<evidence type="ECO:0000256" key="6">
    <source>
        <dbReference type="ARBA" id="ARBA00023136"/>
    </source>
</evidence>
<feature type="transmembrane region" description="Helical" evidence="7">
    <location>
        <begin position="58"/>
        <end position="76"/>
    </location>
</feature>
<dbReference type="PANTHER" id="PTHR34584:SF1">
    <property type="entry name" value="NA(+)_H(+) ANTIPORTER SUBUNIT E1"/>
    <property type="match status" value="1"/>
</dbReference>
<dbReference type="Proteomes" id="UP000830055">
    <property type="component" value="Chromosome"/>
</dbReference>
<keyword evidence="9" id="KW-1185">Reference proteome</keyword>
<protein>
    <submittedName>
        <fullName evidence="8">Sodium:proton antiporter</fullName>
    </submittedName>
</protein>
<keyword evidence="5 7" id="KW-1133">Transmembrane helix</keyword>
<evidence type="ECO:0000256" key="4">
    <source>
        <dbReference type="ARBA" id="ARBA00022692"/>
    </source>
</evidence>
<keyword evidence="4 7" id="KW-0812">Transmembrane</keyword>
<accession>A0ABM7WAZ2</accession>
<dbReference type="PANTHER" id="PTHR34584">
    <property type="entry name" value="NA(+)/H(+) ANTIPORTER SUBUNIT E1"/>
    <property type="match status" value="1"/>
</dbReference>
<evidence type="ECO:0000256" key="2">
    <source>
        <dbReference type="ARBA" id="ARBA00006228"/>
    </source>
</evidence>
<name>A0ABM7WAZ2_9BACT</name>
<evidence type="ECO:0000256" key="3">
    <source>
        <dbReference type="ARBA" id="ARBA00022475"/>
    </source>
</evidence>
<keyword evidence="3" id="KW-1003">Cell membrane</keyword>
<comment type="similarity">
    <text evidence="2">Belongs to the CPA3 antiporters (TC 2.A.63) subunit E family.</text>
</comment>
<dbReference type="Pfam" id="PF01899">
    <property type="entry name" value="MNHE"/>
    <property type="match status" value="1"/>
</dbReference>
<evidence type="ECO:0000256" key="7">
    <source>
        <dbReference type="SAM" id="Phobius"/>
    </source>
</evidence>
<dbReference type="EMBL" id="AP025516">
    <property type="protein sequence ID" value="BDD88155.1"/>
    <property type="molecule type" value="Genomic_DNA"/>
</dbReference>
<keyword evidence="6 7" id="KW-0472">Membrane</keyword>
<reference evidence="8 9" key="1">
    <citation type="submission" date="2022-01" db="EMBL/GenBank/DDBJ databases">
        <title>Desulfofustis limnae sp. nov., a novel mesophilic sulfate-reducing bacterium isolated from marsh soil.</title>
        <authorList>
            <person name="Watanabe M."/>
            <person name="Takahashi A."/>
            <person name="Kojima H."/>
            <person name="Fukui M."/>
        </authorList>
    </citation>
    <scope>NUCLEOTIDE SEQUENCE [LARGE SCALE GENOMIC DNA]</scope>
    <source>
        <strain evidence="8 9">PPLL</strain>
    </source>
</reference>
<gene>
    <name evidence="8" type="ORF">DPPLL_25200</name>
</gene>
<organism evidence="8 9">
    <name type="scientific">Desulfofustis limnaeus</name>
    <dbReference type="NCBI Taxonomy" id="2740163"/>
    <lineage>
        <taxon>Bacteria</taxon>
        <taxon>Pseudomonadati</taxon>
        <taxon>Thermodesulfobacteriota</taxon>
        <taxon>Desulfobulbia</taxon>
        <taxon>Desulfobulbales</taxon>
        <taxon>Desulfocapsaceae</taxon>
        <taxon>Desulfofustis</taxon>
    </lineage>
</organism>
<evidence type="ECO:0000313" key="8">
    <source>
        <dbReference type="EMBL" id="BDD88155.1"/>
    </source>
</evidence>
<sequence>MLENGMAFVPICTVFCLFRACRKHIDGVHTGGIMRHVLALSTLLSAFWLINSGHYTPLILFFMVVSVALVVSLCNRLDVVDGESQPLNLTFSIPGYWLWLIKEVVVSNLAVAANVWRGTESISPRLITITANQKTDIGKVIYANSITLTPGTVSVDLEGDKIVVHALTKESAAGLLTGDMDRRVCLVER</sequence>
<evidence type="ECO:0000256" key="1">
    <source>
        <dbReference type="ARBA" id="ARBA00004651"/>
    </source>
</evidence>
<comment type="subcellular location">
    <subcellularLocation>
        <location evidence="1">Cell membrane</location>
        <topology evidence="1">Multi-pass membrane protein</topology>
    </subcellularLocation>
</comment>
<dbReference type="InterPro" id="IPR002758">
    <property type="entry name" value="Cation_antiport_E"/>
</dbReference>
<proteinExistence type="inferred from homology"/>
<evidence type="ECO:0000256" key="5">
    <source>
        <dbReference type="ARBA" id="ARBA00022989"/>
    </source>
</evidence>
<feature type="transmembrane region" description="Helical" evidence="7">
    <location>
        <begin position="96"/>
        <end position="116"/>
    </location>
</feature>
<evidence type="ECO:0000313" key="9">
    <source>
        <dbReference type="Proteomes" id="UP000830055"/>
    </source>
</evidence>